<reference evidence="2 3" key="1">
    <citation type="journal article" date="2010" name="J. Bacteriol.">
        <title>Complete genome sequence of the aerobic facultative methanotroph Methylocella silvestris BL2.</title>
        <authorList>
            <person name="Chen Y."/>
            <person name="Crombie A."/>
            <person name="Rahman M.T."/>
            <person name="Dedysh S.N."/>
            <person name="Liesack W."/>
            <person name="Stott M.B."/>
            <person name="Alam M."/>
            <person name="Theisen A.R."/>
            <person name="Murrell J.C."/>
            <person name="Dunfield P.F."/>
        </authorList>
    </citation>
    <scope>NUCLEOTIDE SEQUENCE [LARGE SCALE GENOMIC DNA]</scope>
    <source>
        <strain evidence="3">DSM 15510 / CIP 108128 / LMG 27833 / NCIMB 13906 / BL2</strain>
    </source>
</reference>
<evidence type="ECO:0008006" key="4">
    <source>
        <dbReference type="Google" id="ProtNLM"/>
    </source>
</evidence>
<keyword evidence="3" id="KW-1185">Reference proteome</keyword>
<evidence type="ECO:0000313" key="3">
    <source>
        <dbReference type="Proteomes" id="UP000002257"/>
    </source>
</evidence>
<dbReference type="KEGG" id="msl:Msil_0086"/>
<organism evidence="2 3">
    <name type="scientific">Methylocella silvestris (strain DSM 15510 / CIP 108128 / LMG 27833 / NCIMB 13906 / BL2)</name>
    <dbReference type="NCBI Taxonomy" id="395965"/>
    <lineage>
        <taxon>Bacteria</taxon>
        <taxon>Pseudomonadati</taxon>
        <taxon>Pseudomonadota</taxon>
        <taxon>Alphaproteobacteria</taxon>
        <taxon>Hyphomicrobiales</taxon>
        <taxon>Beijerinckiaceae</taxon>
        <taxon>Methylocella</taxon>
    </lineage>
</organism>
<dbReference type="EMBL" id="CP001280">
    <property type="protein sequence ID" value="ACK49069.1"/>
    <property type="molecule type" value="Genomic_DNA"/>
</dbReference>
<accession>B8EL74</accession>
<evidence type="ECO:0000313" key="2">
    <source>
        <dbReference type="EMBL" id="ACK49069.1"/>
    </source>
</evidence>
<name>B8EL74_METSB</name>
<proteinExistence type="predicted"/>
<evidence type="ECO:0000256" key="1">
    <source>
        <dbReference type="SAM" id="SignalP"/>
    </source>
</evidence>
<keyword evidence="1" id="KW-0732">Signal</keyword>
<dbReference type="AlphaFoldDB" id="B8EL74"/>
<sequence length="59" mass="6245">MRAKFSQYAVRRGVSPARLALGGLMLASLALAGCDKCGDPIKFNTPSLPKSCYGVSQNK</sequence>
<gene>
    <name evidence="2" type="ordered locus">Msil_0086</name>
</gene>
<feature type="signal peptide" evidence="1">
    <location>
        <begin position="1"/>
        <end position="32"/>
    </location>
</feature>
<dbReference type="PROSITE" id="PS51257">
    <property type="entry name" value="PROKAR_LIPOPROTEIN"/>
    <property type="match status" value="1"/>
</dbReference>
<feature type="chain" id="PRO_5002871038" description="Lipoprotein" evidence="1">
    <location>
        <begin position="33"/>
        <end position="59"/>
    </location>
</feature>
<dbReference type="Proteomes" id="UP000002257">
    <property type="component" value="Chromosome"/>
</dbReference>
<dbReference type="STRING" id="395965.Msil_0086"/>
<protein>
    <recommendedName>
        <fullName evidence="4">Lipoprotein</fullName>
    </recommendedName>
</protein>
<dbReference type="RefSeq" id="WP_012589139.1">
    <property type="nucleotide sequence ID" value="NC_011666.1"/>
</dbReference>
<dbReference type="HOGENOM" id="CLU_2955311_0_0_5"/>